<dbReference type="EMBL" id="CM023474">
    <property type="protein sequence ID" value="KAH7949225.1"/>
    <property type="molecule type" value="Genomic_DNA"/>
</dbReference>
<keyword evidence="2" id="KW-1185">Reference proteome</keyword>
<gene>
    <name evidence="1" type="ORF">HPB49_006613</name>
</gene>
<dbReference type="Proteomes" id="UP000821865">
    <property type="component" value="Chromosome 5"/>
</dbReference>
<name>A0ACB8CQC8_DERSI</name>
<reference evidence="1" key="1">
    <citation type="submission" date="2020-05" db="EMBL/GenBank/DDBJ databases">
        <title>Large-scale comparative analyses of tick genomes elucidate their genetic diversity and vector capacities.</title>
        <authorList>
            <person name="Jia N."/>
            <person name="Wang J."/>
            <person name="Shi W."/>
            <person name="Du L."/>
            <person name="Sun Y."/>
            <person name="Zhan W."/>
            <person name="Jiang J."/>
            <person name="Wang Q."/>
            <person name="Zhang B."/>
            <person name="Ji P."/>
            <person name="Sakyi L.B."/>
            <person name="Cui X."/>
            <person name="Yuan T."/>
            <person name="Jiang B."/>
            <person name="Yang W."/>
            <person name="Lam T.T.-Y."/>
            <person name="Chang Q."/>
            <person name="Ding S."/>
            <person name="Wang X."/>
            <person name="Zhu J."/>
            <person name="Ruan X."/>
            <person name="Zhao L."/>
            <person name="Wei J."/>
            <person name="Que T."/>
            <person name="Du C."/>
            <person name="Cheng J."/>
            <person name="Dai P."/>
            <person name="Han X."/>
            <person name="Huang E."/>
            <person name="Gao Y."/>
            <person name="Liu J."/>
            <person name="Shao H."/>
            <person name="Ye R."/>
            <person name="Li L."/>
            <person name="Wei W."/>
            <person name="Wang X."/>
            <person name="Wang C."/>
            <person name="Yang T."/>
            <person name="Huo Q."/>
            <person name="Li W."/>
            <person name="Guo W."/>
            <person name="Chen H."/>
            <person name="Zhou L."/>
            <person name="Ni X."/>
            <person name="Tian J."/>
            <person name="Zhou Y."/>
            <person name="Sheng Y."/>
            <person name="Liu T."/>
            <person name="Pan Y."/>
            <person name="Xia L."/>
            <person name="Li J."/>
            <person name="Zhao F."/>
            <person name="Cao W."/>
        </authorList>
    </citation>
    <scope>NUCLEOTIDE SEQUENCE</scope>
    <source>
        <strain evidence="1">Dsil-2018</strain>
    </source>
</reference>
<comment type="caution">
    <text evidence="1">The sequence shown here is derived from an EMBL/GenBank/DDBJ whole genome shotgun (WGS) entry which is preliminary data.</text>
</comment>
<evidence type="ECO:0000313" key="1">
    <source>
        <dbReference type="EMBL" id="KAH7949225.1"/>
    </source>
</evidence>
<proteinExistence type="predicted"/>
<protein>
    <submittedName>
        <fullName evidence="1">Uncharacterized protein</fullName>
    </submittedName>
</protein>
<organism evidence="1 2">
    <name type="scientific">Dermacentor silvarum</name>
    <name type="common">Tick</name>
    <dbReference type="NCBI Taxonomy" id="543639"/>
    <lineage>
        <taxon>Eukaryota</taxon>
        <taxon>Metazoa</taxon>
        <taxon>Ecdysozoa</taxon>
        <taxon>Arthropoda</taxon>
        <taxon>Chelicerata</taxon>
        <taxon>Arachnida</taxon>
        <taxon>Acari</taxon>
        <taxon>Parasitiformes</taxon>
        <taxon>Ixodida</taxon>
        <taxon>Ixodoidea</taxon>
        <taxon>Ixodidae</taxon>
        <taxon>Rhipicephalinae</taxon>
        <taxon>Dermacentor</taxon>
    </lineage>
</organism>
<evidence type="ECO:0000313" key="2">
    <source>
        <dbReference type="Proteomes" id="UP000821865"/>
    </source>
</evidence>
<accession>A0ACB8CQC8</accession>
<sequence>MAHLVQAVRSNSVLRKLEIDLAGFGVDECCEFFDAVADNATLVSVAVRRLPNDVQVDGICKKIRERGIQDRVRICHHHLSWLDIATLRDCPEITSVIVSGWHFAEDMGYCRDMFHTLVACPHVTSVRVDTWYFCDYTFMMLTDYVTRAQTLTELEINVTGIPEWRSDEDHLSIERSLVKAVSFNASLVAVNITGILLYNKHCVMLADAAAARSRRLTHLRITPANTMNPTFANLMPQLLAWYPRHVQVEYYNYKNRGHAYLREITARNNRNVLAAVRYVLGNWNCDDGARVLEAIHNHPSLVYHVRRKTEVGTVDANAKIAHALKRIRSCGIDEYMRLAGVVKRRVMCIKHESGVGMQIADLNEYCWLYIRRYLKIADVVGV</sequence>